<dbReference type="InterPro" id="IPR000120">
    <property type="entry name" value="Amidase"/>
</dbReference>
<evidence type="ECO:0000313" key="4">
    <source>
        <dbReference type="Proteomes" id="UP001152759"/>
    </source>
</evidence>
<feature type="chain" id="PRO_5040114226" description="Amidase domain-containing protein" evidence="1">
    <location>
        <begin position="23"/>
        <end position="543"/>
    </location>
</feature>
<evidence type="ECO:0000259" key="2">
    <source>
        <dbReference type="Pfam" id="PF01425"/>
    </source>
</evidence>
<dbReference type="InterPro" id="IPR023631">
    <property type="entry name" value="Amidase_dom"/>
</dbReference>
<dbReference type="AlphaFoldDB" id="A0A9P0AFP8"/>
<sequence length="543" mass="58049">MSTIGQVIFWLYFTCLLESAFGYDVPASYHPNHTIPSHAIDLSTWSADDTIAAIRRGSITVRHYITSVLDHAQRISPLNAFITLLPDEALRAADAIDHAITRGHSPPLAGLAIVVKDSINLAGYPTTAGTAALLHNRPPSTAPTLQRLIAAGAIVIGQTNMHELAWGITSTNLQPFAGPVHNPYAFQKIPGGSSGGTAVAVATRVVTCGLGTDTGGSSRIPAALTGTVGYHPSVGNGGPERRYHDEDAIVPLSPMLDTVGLVCLDVEGIALLDSIITGRPRVTRPAKLRGLRLGVPPVLWSNLDVELERVVLGAARKLSDRGAVLVRDDIPNLTTIGRFVQLITYHDPLTAFPAYLRANGVAGVDLRSIVAGIASPDVRTAFEMILSDVYGPQYPYIVTVLRPFLQQLYADYFSRTGVDAILFPTTILPAVRIDYVNGSGNVSINGGPPVDTDAAFERNTDPGASAGLPGLSIPAGMTASVCRSVLRSTGLLAVMRGCSLSDLRLRKFWARSLLRKDTRYLFSCASFRRATLTLSPSTRRYNN</sequence>
<dbReference type="Pfam" id="PF01425">
    <property type="entry name" value="Amidase"/>
    <property type="match status" value="1"/>
</dbReference>
<dbReference type="Gene3D" id="3.90.1300.10">
    <property type="entry name" value="Amidase signature (AS) domain"/>
    <property type="match status" value="1"/>
</dbReference>
<dbReference type="GO" id="GO:0003824">
    <property type="term" value="F:catalytic activity"/>
    <property type="evidence" value="ECO:0007669"/>
    <property type="project" value="InterPro"/>
</dbReference>
<proteinExistence type="predicted"/>
<evidence type="ECO:0000313" key="3">
    <source>
        <dbReference type="EMBL" id="CAH0390808.1"/>
    </source>
</evidence>
<dbReference type="PANTHER" id="PTHR11895">
    <property type="entry name" value="TRANSAMIDASE"/>
    <property type="match status" value="1"/>
</dbReference>
<reference evidence="3" key="1">
    <citation type="submission" date="2021-12" db="EMBL/GenBank/DDBJ databases">
        <authorList>
            <person name="King R."/>
        </authorList>
    </citation>
    <scope>NUCLEOTIDE SEQUENCE</scope>
</reference>
<name>A0A9P0AFP8_BEMTA</name>
<dbReference type="Proteomes" id="UP001152759">
    <property type="component" value="Chromosome 5"/>
</dbReference>
<dbReference type="PANTHER" id="PTHR11895:SF151">
    <property type="entry name" value="GLUTAMYL-TRNA(GLN) AMIDOTRANSFERASE SUBUNIT A"/>
    <property type="match status" value="1"/>
</dbReference>
<protein>
    <recommendedName>
        <fullName evidence="2">Amidase domain-containing protein</fullName>
    </recommendedName>
</protein>
<keyword evidence="4" id="KW-1185">Reference proteome</keyword>
<accession>A0A9P0AFP8</accession>
<feature type="signal peptide" evidence="1">
    <location>
        <begin position="1"/>
        <end position="22"/>
    </location>
</feature>
<gene>
    <name evidence="3" type="ORF">BEMITA_LOCUS9500</name>
</gene>
<organism evidence="3 4">
    <name type="scientific">Bemisia tabaci</name>
    <name type="common">Sweetpotato whitefly</name>
    <name type="synonym">Aleurodes tabaci</name>
    <dbReference type="NCBI Taxonomy" id="7038"/>
    <lineage>
        <taxon>Eukaryota</taxon>
        <taxon>Metazoa</taxon>
        <taxon>Ecdysozoa</taxon>
        <taxon>Arthropoda</taxon>
        <taxon>Hexapoda</taxon>
        <taxon>Insecta</taxon>
        <taxon>Pterygota</taxon>
        <taxon>Neoptera</taxon>
        <taxon>Paraneoptera</taxon>
        <taxon>Hemiptera</taxon>
        <taxon>Sternorrhyncha</taxon>
        <taxon>Aleyrodoidea</taxon>
        <taxon>Aleyrodidae</taxon>
        <taxon>Aleyrodinae</taxon>
        <taxon>Bemisia</taxon>
    </lineage>
</organism>
<dbReference type="InterPro" id="IPR036928">
    <property type="entry name" value="AS_sf"/>
</dbReference>
<evidence type="ECO:0000256" key="1">
    <source>
        <dbReference type="SAM" id="SignalP"/>
    </source>
</evidence>
<keyword evidence="1" id="KW-0732">Signal</keyword>
<dbReference type="EMBL" id="OU963866">
    <property type="protein sequence ID" value="CAH0390808.1"/>
    <property type="molecule type" value="Genomic_DNA"/>
</dbReference>
<dbReference type="SUPFAM" id="SSF75304">
    <property type="entry name" value="Amidase signature (AS) enzymes"/>
    <property type="match status" value="1"/>
</dbReference>
<feature type="domain" description="Amidase" evidence="2">
    <location>
        <begin position="66"/>
        <end position="479"/>
    </location>
</feature>